<organism evidence="1 2">
    <name type="scientific">Candidatus Desantisbacteria bacterium CG_4_10_14_0_8_um_filter_48_22</name>
    <dbReference type="NCBI Taxonomy" id="1974543"/>
    <lineage>
        <taxon>Bacteria</taxon>
        <taxon>Candidatus Desantisiibacteriota</taxon>
    </lineage>
</organism>
<evidence type="ECO:0000313" key="2">
    <source>
        <dbReference type="Proteomes" id="UP000229307"/>
    </source>
</evidence>
<gene>
    <name evidence="1" type="ORF">COY52_07645</name>
</gene>
<dbReference type="InterPro" id="IPR021388">
    <property type="entry name" value="DUF3024"/>
</dbReference>
<comment type="caution">
    <text evidence="1">The sequence shown here is derived from an EMBL/GenBank/DDBJ whole genome shotgun (WGS) entry which is preliminary data.</text>
</comment>
<accession>A0A2M7S9P4</accession>
<proteinExistence type="predicted"/>
<sequence length="174" mass="20620">MKTNITFQKKCCWAKKALKAVSDDDFYDLARESKLSVNQLAYYLNAYEAAGESGIKALTYNKKLPDDIRLEALGRISTYLRDKCDSIPEMHKHKIGFAADVRGNRITVYERRPVFSDPSRWCRSSVFHIRYTGYDKRWHLYWRRASGKWWPFPRHPVRTIDDCIRQVELNKECF</sequence>
<dbReference type="EMBL" id="PFMR01000203">
    <property type="protein sequence ID" value="PIZ16232.1"/>
    <property type="molecule type" value="Genomic_DNA"/>
</dbReference>
<name>A0A2M7S9P4_9BACT</name>
<dbReference type="Pfam" id="PF11225">
    <property type="entry name" value="DUF3024"/>
    <property type="match status" value="1"/>
</dbReference>
<evidence type="ECO:0000313" key="1">
    <source>
        <dbReference type="EMBL" id="PIZ16232.1"/>
    </source>
</evidence>
<protein>
    <submittedName>
        <fullName evidence="1">Uncharacterized protein</fullName>
    </submittedName>
</protein>
<reference evidence="2" key="1">
    <citation type="submission" date="2017-09" db="EMBL/GenBank/DDBJ databases">
        <title>Depth-based differentiation of microbial function through sediment-hosted aquifers and enrichment of novel symbionts in the deep terrestrial subsurface.</title>
        <authorList>
            <person name="Probst A.J."/>
            <person name="Ladd B."/>
            <person name="Jarett J.K."/>
            <person name="Geller-Mcgrath D.E."/>
            <person name="Sieber C.M.K."/>
            <person name="Emerson J.B."/>
            <person name="Anantharaman K."/>
            <person name="Thomas B.C."/>
            <person name="Malmstrom R."/>
            <person name="Stieglmeier M."/>
            <person name="Klingl A."/>
            <person name="Woyke T."/>
            <person name="Ryan C.M."/>
            <person name="Banfield J.F."/>
        </authorList>
    </citation>
    <scope>NUCLEOTIDE SEQUENCE [LARGE SCALE GENOMIC DNA]</scope>
</reference>
<dbReference type="Proteomes" id="UP000229307">
    <property type="component" value="Unassembled WGS sequence"/>
</dbReference>
<dbReference type="AlphaFoldDB" id="A0A2M7S9P4"/>